<dbReference type="Proteomes" id="UP001150941">
    <property type="component" value="Unassembled WGS sequence"/>
</dbReference>
<evidence type="ECO:0000256" key="1">
    <source>
        <dbReference type="SAM" id="MobiDB-lite"/>
    </source>
</evidence>
<dbReference type="GeneID" id="83200081"/>
<feature type="compositionally biased region" description="Basic and acidic residues" evidence="1">
    <location>
        <begin position="462"/>
        <end position="472"/>
    </location>
</feature>
<proteinExistence type="predicted"/>
<keyword evidence="3" id="KW-1185">Reference proteome</keyword>
<reference evidence="2" key="1">
    <citation type="submission" date="2022-11" db="EMBL/GenBank/DDBJ databases">
        <authorList>
            <person name="Petersen C."/>
        </authorList>
    </citation>
    <scope>NUCLEOTIDE SEQUENCE</scope>
    <source>
        <strain evidence="2">IBT 19713</strain>
    </source>
</reference>
<sequence length="514" mass="57510">MTPAISAQRAEPQVPTNASSSGSVSDTAPLMPETLKKAVEHINQLANLPDFKGATQIFVQMNEQQKTIEDKNGELAKLKDAIDGLYLRHQSLTTEMAELRTENNTLQGQLEEKEEEVSEGSRKADALQKQVDSLLSEIDGYVKNHSEFEEKKKENENKINKLELSESTLKEQLASERGKNQKLEADKALLEKSMQSIKGKLQKLINFTAGHSNESESSMLEQFSELWNYANDKLSAVIQEDITPDRLSVIKFLPEAEDMPLLASNSEASKTMRLAVMLAILSKQIDEEIFQPNYLSSDKRNFREVLTEVAYIDPEKESFLRSLLLSIDPEEQEKELERRSERIGQVVPQILTNLLSGEQGEKLQEAVHDVVQMAIRTWTPIQHAQKKYEPVFDYKNWDKKDWKGFKPAGKILNSGQAGENPAALCKFAVFPAMSSFGLDMDEILKPFALLVKSQKLYVAAEEDKKASTKQEINEASSPTSGKMSNKRRPSNAQQAQPGSNGHGATNGKGHFLGQ</sequence>
<organism evidence="2 3">
    <name type="scientific">Penicillium chermesinum</name>
    <dbReference type="NCBI Taxonomy" id="63820"/>
    <lineage>
        <taxon>Eukaryota</taxon>
        <taxon>Fungi</taxon>
        <taxon>Dikarya</taxon>
        <taxon>Ascomycota</taxon>
        <taxon>Pezizomycotina</taxon>
        <taxon>Eurotiomycetes</taxon>
        <taxon>Eurotiomycetidae</taxon>
        <taxon>Eurotiales</taxon>
        <taxon>Aspergillaceae</taxon>
        <taxon>Penicillium</taxon>
    </lineage>
</organism>
<dbReference type="SUPFAM" id="SSF90257">
    <property type="entry name" value="Myosin rod fragments"/>
    <property type="match status" value="1"/>
</dbReference>
<evidence type="ECO:0000313" key="3">
    <source>
        <dbReference type="Proteomes" id="UP001150941"/>
    </source>
</evidence>
<gene>
    <name evidence="2" type="ORF">N7468_003481</name>
</gene>
<accession>A0A9W9P6Q8</accession>
<dbReference type="OrthoDB" id="5421041at2759"/>
<feature type="compositionally biased region" description="Polar residues" evidence="1">
    <location>
        <begin position="14"/>
        <end position="26"/>
    </location>
</feature>
<dbReference type="EMBL" id="JAPQKS010000003">
    <property type="protein sequence ID" value="KAJ5238862.1"/>
    <property type="molecule type" value="Genomic_DNA"/>
</dbReference>
<feature type="region of interest" description="Disordered" evidence="1">
    <location>
        <begin position="1"/>
        <end position="28"/>
    </location>
</feature>
<evidence type="ECO:0000313" key="2">
    <source>
        <dbReference type="EMBL" id="KAJ5238862.1"/>
    </source>
</evidence>
<feature type="region of interest" description="Disordered" evidence="1">
    <location>
        <begin position="105"/>
        <end position="125"/>
    </location>
</feature>
<feature type="compositionally biased region" description="Polar residues" evidence="1">
    <location>
        <begin position="490"/>
        <end position="499"/>
    </location>
</feature>
<reference evidence="2" key="2">
    <citation type="journal article" date="2023" name="IMA Fungus">
        <title>Comparative genomic study of the Penicillium genus elucidates a diverse pangenome and 15 lateral gene transfer events.</title>
        <authorList>
            <person name="Petersen C."/>
            <person name="Sorensen T."/>
            <person name="Nielsen M.R."/>
            <person name="Sondergaard T.E."/>
            <person name="Sorensen J.L."/>
            <person name="Fitzpatrick D.A."/>
            <person name="Frisvad J.C."/>
            <person name="Nielsen K.L."/>
        </authorList>
    </citation>
    <scope>NUCLEOTIDE SEQUENCE</scope>
    <source>
        <strain evidence="2">IBT 19713</strain>
    </source>
</reference>
<dbReference type="AlphaFoldDB" id="A0A9W9P6Q8"/>
<feature type="region of interest" description="Disordered" evidence="1">
    <location>
        <begin position="462"/>
        <end position="514"/>
    </location>
</feature>
<dbReference type="RefSeq" id="XP_058331781.1">
    <property type="nucleotide sequence ID" value="XM_058472778.1"/>
</dbReference>
<protein>
    <submittedName>
        <fullName evidence="2">Uncharacterized protein</fullName>
    </submittedName>
</protein>
<dbReference type="Gene3D" id="1.10.287.1490">
    <property type="match status" value="1"/>
</dbReference>
<feature type="compositionally biased region" description="Polar residues" evidence="1">
    <location>
        <begin position="473"/>
        <end position="483"/>
    </location>
</feature>
<comment type="caution">
    <text evidence="2">The sequence shown here is derived from an EMBL/GenBank/DDBJ whole genome shotgun (WGS) entry which is preliminary data.</text>
</comment>
<name>A0A9W9P6Q8_9EURO</name>
<feature type="compositionally biased region" description="Gly residues" evidence="1">
    <location>
        <begin position="500"/>
        <end position="514"/>
    </location>
</feature>